<reference evidence="3" key="1">
    <citation type="submission" date="2018-06" db="EMBL/GenBank/DDBJ databases">
        <authorList>
            <person name="Zhirakovskaya E."/>
        </authorList>
    </citation>
    <scope>NUCLEOTIDE SEQUENCE</scope>
</reference>
<dbReference type="AlphaFoldDB" id="A0A3B0VAM1"/>
<evidence type="ECO:0000313" key="3">
    <source>
        <dbReference type="EMBL" id="VAW37760.1"/>
    </source>
</evidence>
<dbReference type="PROSITE" id="PS51257">
    <property type="entry name" value="PROKAR_LIPOPROTEIN"/>
    <property type="match status" value="1"/>
</dbReference>
<dbReference type="InterPro" id="IPR043724">
    <property type="entry name" value="DUF5666"/>
</dbReference>
<dbReference type="EMBL" id="UOEY01000049">
    <property type="protein sequence ID" value="VAW37760.1"/>
    <property type="molecule type" value="Genomic_DNA"/>
</dbReference>
<dbReference type="Pfam" id="PF18914">
    <property type="entry name" value="DUF5666"/>
    <property type="match status" value="2"/>
</dbReference>
<evidence type="ECO:0000256" key="1">
    <source>
        <dbReference type="SAM" id="MobiDB-lite"/>
    </source>
</evidence>
<protein>
    <recommendedName>
        <fullName evidence="2">DUF5666 domain-containing protein</fullName>
    </recommendedName>
</protein>
<evidence type="ECO:0000259" key="2">
    <source>
        <dbReference type="Pfam" id="PF18914"/>
    </source>
</evidence>
<sequence>MKKRASFFWLLILLLTSCAPSFQADQGRVVDRGTGIGGTGIGGTGILAGTEGENLGLIGRITGFGSIFVNGVEVEYNQATKVSLAGAPAGVGDLALGQVVEVLARNEQGRVTGSDIRIRYEVAGPVGAIDEKSGTIKVLGQSVIIGTGTIRGKGAAGLPSPGSVVRVSGFRAGDGLIFASRLEMGKKEDSALLVGRVDSITGVRAVVAGVPVKLNNSPAETPRPGDIIRISGRLRGKTLVAGNWQVDSRVPFNGRVDRFIIEAVPVLVRNGGQVYLAGMPFPVADPDKIAAANPARNSRLVRLAGTFNRHGVFQAVRVFMAPALVPAPRSQPPGFRPGIRPRPAPMMPRPGERQPPTMPRFPAGRHFPGRF</sequence>
<accession>A0A3B0VAM1</accession>
<feature type="domain" description="DUF5666" evidence="2">
    <location>
        <begin position="124"/>
        <end position="183"/>
    </location>
</feature>
<feature type="domain" description="DUF5666" evidence="2">
    <location>
        <begin position="56"/>
        <end position="114"/>
    </location>
</feature>
<feature type="region of interest" description="Disordered" evidence="1">
    <location>
        <begin position="329"/>
        <end position="371"/>
    </location>
</feature>
<gene>
    <name evidence="3" type="ORF">MNBD_DELTA04-1320</name>
</gene>
<feature type="compositionally biased region" description="Pro residues" evidence="1">
    <location>
        <begin position="329"/>
        <end position="348"/>
    </location>
</feature>
<name>A0A3B0VAM1_9ZZZZ</name>
<proteinExistence type="predicted"/>
<organism evidence="3">
    <name type="scientific">hydrothermal vent metagenome</name>
    <dbReference type="NCBI Taxonomy" id="652676"/>
    <lineage>
        <taxon>unclassified sequences</taxon>
        <taxon>metagenomes</taxon>
        <taxon>ecological metagenomes</taxon>
    </lineage>
</organism>